<keyword evidence="4" id="KW-0560">Oxidoreductase</keyword>
<dbReference type="PANTHER" id="PTHR43098:SF5">
    <property type="entry name" value="DUAL-FUNCTIONAL MONOOXYGENASE_METHYLTRANSFERASE PSOF"/>
    <property type="match status" value="1"/>
</dbReference>
<keyword evidence="2" id="KW-0274">FAD</keyword>
<dbReference type="InterPro" id="IPR050775">
    <property type="entry name" value="FAD-binding_Monooxygenases"/>
</dbReference>
<proteinExistence type="predicted"/>
<keyword evidence="3" id="KW-0521">NADP</keyword>
<evidence type="ECO:0000256" key="3">
    <source>
        <dbReference type="ARBA" id="ARBA00022857"/>
    </source>
</evidence>
<keyword evidence="1" id="KW-0285">Flavoprotein</keyword>
<comment type="caution">
    <text evidence="5">The sequence shown here is derived from an EMBL/GenBank/DDBJ whole genome shotgun (WGS) entry which is preliminary data.</text>
</comment>
<dbReference type="EMBL" id="JAGTJR010000013">
    <property type="protein sequence ID" value="KAH7050136.1"/>
    <property type="molecule type" value="Genomic_DNA"/>
</dbReference>
<reference evidence="5 6" key="1">
    <citation type="journal article" date="2021" name="Nat. Commun.">
        <title>Genetic determinants of endophytism in the Arabidopsis root mycobiome.</title>
        <authorList>
            <person name="Mesny F."/>
            <person name="Miyauchi S."/>
            <person name="Thiergart T."/>
            <person name="Pickel B."/>
            <person name="Atanasova L."/>
            <person name="Karlsson M."/>
            <person name="Huettel B."/>
            <person name="Barry K.W."/>
            <person name="Haridas S."/>
            <person name="Chen C."/>
            <person name="Bauer D."/>
            <person name="Andreopoulos W."/>
            <person name="Pangilinan J."/>
            <person name="LaButti K."/>
            <person name="Riley R."/>
            <person name="Lipzen A."/>
            <person name="Clum A."/>
            <person name="Drula E."/>
            <person name="Henrissat B."/>
            <person name="Kohler A."/>
            <person name="Grigoriev I.V."/>
            <person name="Martin F.M."/>
            <person name="Hacquard S."/>
        </authorList>
    </citation>
    <scope>NUCLEOTIDE SEQUENCE [LARGE SCALE GENOMIC DNA]</scope>
    <source>
        <strain evidence="5 6">MPI-SDFR-AT-0080</strain>
    </source>
</reference>
<name>A0ABQ8GAM4_9PEZI</name>
<evidence type="ECO:0000313" key="6">
    <source>
        <dbReference type="Proteomes" id="UP000774617"/>
    </source>
</evidence>
<evidence type="ECO:0000256" key="4">
    <source>
        <dbReference type="ARBA" id="ARBA00023002"/>
    </source>
</evidence>
<evidence type="ECO:0000313" key="5">
    <source>
        <dbReference type="EMBL" id="KAH7050136.1"/>
    </source>
</evidence>
<accession>A0ABQ8GAM4</accession>
<gene>
    <name evidence="5" type="ORF">B0J12DRAFT_699537</name>
</gene>
<dbReference type="Gene3D" id="3.50.50.60">
    <property type="entry name" value="FAD/NAD(P)-binding domain"/>
    <property type="match status" value="1"/>
</dbReference>
<organism evidence="5 6">
    <name type="scientific">Macrophomina phaseolina</name>
    <dbReference type="NCBI Taxonomy" id="35725"/>
    <lineage>
        <taxon>Eukaryota</taxon>
        <taxon>Fungi</taxon>
        <taxon>Dikarya</taxon>
        <taxon>Ascomycota</taxon>
        <taxon>Pezizomycotina</taxon>
        <taxon>Dothideomycetes</taxon>
        <taxon>Dothideomycetes incertae sedis</taxon>
        <taxon>Botryosphaeriales</taxon>
        <taxon>Botryosphaeriaceae</taxon>
        <taxon>Macrophomina</taxon>
    </lineage>
</organism>
<evidence type="ECO:0000256" key="1">
    <source>
        <dbReference type="ARBA" id="ARBA00022630"/>
    </source>
</evidence>
<protein>
    <submittedName>
        <fullName evidence="5">Uncharacterized protein</fullName>
    </submittedName>
</protein>
<sequence length="121" mass="13295">MTLPTLPSIFIVLEPHQPFGDAARSIEHAVGVIFALLQHCKDNEISYVEPRQQAVGEWREHVVDGSKGALSNDVDSWMTGVNTNIKGKDVRSVARYTGAAQESRGRGLECKKSGYKDLILS</sequence>
<dbReference type="Proteomes" id="UP000774617">
    <property type="component" value="Unassembled WGS sequence"/>
</dbReference>
<dbReference type="PANTHER" id="PTHR43098">
    <property type="entry name" value="L-ORNITHINE N(5)-MONOOXYGENASE-RELATED"/>
    <property type="match status" value="1"/>
</dbReference>
<evidence type="ECO:0000256" key="2">
    <source>
        <dbReference type="ARBA" id="ARBA00022827"/>
    </source>
</evidence>
<dbReference type="InterPro" id="IPR036188">
    <property type="entry name" value="FAD/NAD-bd_sf"/>
</dbReference>
<keyword evidence="6" id="KW-1185">Reference proteome</keyword>